<feature type="region of interest" description="Disordered" evidence="1">
    <location>
        <begin position="129"/>
        <end position="148"/>
    </location>
</feature>
<reference evidence="2 3" key="1">
    <citation type="submission" date="2019-08" db="EMBL/GenBank/DDBJ databases">
        <title>Draft genome sequence of Lysobacter sp. UKS-15.</title>
        <authorList>
            <person name="Im W.-T."/>
        </authorList>
    </citation>
    <scope>NUCLEOTIDE SEQUENCE [LARGE SCALE GENOMIC DNA]</scope>
    <source>
        <strain evidence="2 3">UKS-15</strain>
    </source>
</reference>
<accession>A0A5D8Z8J5</accession>
<proteinExistence type="predicted"/>
<sequence length="148" mass="16253">MAILPGAAARNAAAPYREARFVYPAYVRSLGRSLYESHLPDFEGVTAMSSRLDTLEAALQMQLIEHLTNTLCDVPAASSMHGLSGEVPVDGMWIAVDLGPVLERYRPTVGWAVERRDATKLYRPKRGHADVPGALVGRDETGRPRHWG</sequence>
<evidence type="ECO:0000256" key="1">
    <source>
        <dbReference type="SAM" id="MobiDB-lite"/>
    </source>
</evidence>
<dbReference type="RefSeq" id="WP_149351974.1">
    <property type="nucleotide sequence ID" value="NZ_VTRV01000023.1"/>
</dbReference>
<organism evidence="2 3">
    <name type="scientific">Cognatilysobacter lacus</name>
    <dbReference type="NCBI Taxonomy" id="1643323"/>
    <lineage>
        <taxon>Bacteria</taxon>
        <taxon>Pseudomonadati</taxon>
        <taxon>Pseudomonadota</taxon>
        <taxon>Gammaproteobacteria</taxon>
        <taxon>Lysobacterales</taxon>
        <taxon>Lysobacteraceae</taxon>
        <taxon>Cognatilysobacter</taxon>
    </lineage>
</organism>
<keyword evidence="3" id="KW-1185">Reference proteome</keyword>
<feature type="compositionally biased region" description="Basic and acidic residues" evidence="1">
    <location>
        <begin position="137"/>
        <end position="148"/>
    </location>
</feature>
<protein>
    <submittedName>
        <fullName evidence="2">Uncharacterized protein</fullName>
    </submittedName>
</protein>
<evidence type="ECO:0000313" key="3">
    <source>
        <dbReference type="Proteomes" id="UP000323164"/>
    </source>
</evidence>
<dbReference type="AlphaFoldDB" id="A0A5D8Z8J5"/>
<dbReference type="EMBL" id="VTRV01000023">
    <property type="protein sequence ID" value="TZF90876.1"/>
    <property type="molecule type" value="Genomic_DNA"/>
</dbReference>
<evidence type="ECO:0000313" key="2">
    <source>
        <dbReference type="EMBL" id="TZF90876.1"/>
    </source>
</evidence>
<gene>
    <name evidence="2" type="ORF">FW784_03475</name>
</gene>
<name>A0A5D8Z8J5_9GAMM</name>
<comment type="caution">
    <text evidence="2">The sequence shown here is derived from an EMBL/GenBank/DDBJ whole genome shotgun (WGS) entry which is preliminary data.</text>
</comment>
<dbReference type="Proteomes" id="UP000323164">
    <property type="component" value="Unassembled WGS sequence"/>
</dbReference>